<dbReference type="EMBL" id="UZAK01045892">
    <property type="protein sequence ID" value="VDP74485.1"/>
    <property type="molecule type" value="Genomic_DNA"/>
</dbReference>
<dbReference type="AlphaFoldDB" id="A0A183L1E3"/>
<evidence type="ECO:0000256" key="1">
    <source>
        <dbReference type="SAM" id="MobiDB-lite"/>
    </source>
</evidence>
<keyword evidence="3" id="KW-1185">Reference proteome</keyword>
<gene>
    <name evidence="2" type="ORF">SCUD_LOCUS21142</name>
</gene>
<sequence>MRQINKKSRNLAGKYNKPKKPIRDGKGKPITEIQEQIDETIWETLEWASTTESTGYRSSTYRPSCGCHSINEQRNQDGHRANQEWQSSRKRQHISRSTEVKRRSNCRHASPSIQEDLGGTNADGLERMIPHQETKERRSEQI</sequence>
<evidence type="ECO:0000313" key="3">
    <source>
        <dbReference type="Proteomes" id="UP000279833"/>
    </source>
</evidence>
<evidence type="ECO:0000313" key="4">
    <source>
        <dbReference type="WBParaSite" id="SCUD_0002114501-mRNA-1"/>
    </source>
</evidence>
<dbReference type="WBParaSite" id="SCUD_0002114501-mRNA-1">
    <property type="protein sequence ID" value="SCUD_0002114501-mRNA-1"/>
    <property type="gene ID" value="SCUD_0002114501"/>
</dbReference>
<name>A0A183L1E3_9TREM</name>
<feature type="compositionally biased region" description="Polar residues" evidence="1">
    <location>
        <begin position="48"/>
        <end position="62"/>
    </location>
</feature>
<reference evidence="2 3" key="2">
    <citation type="submission" date="2018-11" db="EMBL/GenBank/DDBJ databases">
        <authorList>
            <consortium name="Pathogen Informatics"/>
        </authorList>
    </citation>
    <scope>NUCLEOTIDE SEQUENCE [LARGE SCALE GENOMIC DNA]</scope>
    <source>
        <strain evidence="2">Dakar</strain>
        <strain evidence="3">Dakar, Senegal</strain>
    </source>
</reference>
<dbReference type="Proteomes" id="UP000279833">
    <property type="component" value="Unassembled WGS sequence"/>
</dbReference>
<feature type="region of interest" description="Disordered" evidence="1">
    <location>
        <begin position="48"/>
        <end position="142"/>
    </location>
</feature>
<reference evidence="4" key="1">
    <citation type="submission" date="2016-06" db="UniProtKB">
        <authorList>
            <consortium name="WormBaseParasite"/>
        </authorList>
    </citation>
    <scope>IDENTIFICATION</scope>
</reference>
<organism evidence="4">
    <name type="scientific">Schistosoma curassoni</name>
    <dbReference type="NCBI Taxonomy" id="6186"/>
    <lineage>
        <taxon>Eukaryota</taxon>
        <taxon>Metazoa</taxon>
        <taxon>Spiralia</taxon>
        <taxon>Lophotrochozoa</taxon>
        <taxon>Platyhelminthes</taxon>
        <taxon>Trematoda</taxon>
        <taxon>Digenea</taxon>
        <taxon>Strigeidida</taxon>
        <taxon>Schistosomatoidea</taxon>
        <taxon>Schistosomatidae</taxon>
        <taxon>Schistosoma</taxon>
    </lineage>
</organism>
<accession>A0A183L1E3</accession>
<feature type="region of interest" description="Disordered" evidence="1">
    <location>
        <begin position="1"/>
        <end position="30"/>
    </location>
</feature>
<feature type="compositionally biased region" description="Basic and acidic residues" evidence="1">
    <location>
        <begin position="124"/>
        <end position="142"/>
    </location>
</feature>
<evidence type="ECO:0000313" key="2">
    <source>
        <dbReference type="EMBL" id="VDP74485.1"/>
    </source>
</evidence>
<protein>
    <submittedName>
        <fullName evidence="2 4">Uncharacterized protein</fullName>
    </submittedName>
</protein>
<proteinExistence type="predicted"/>